<reference evidence="2 3" key="1">
    <citation type="journal article" date="2016" name="Appl. Environ. Microbiol.">
        <title>Lack of Overt Genome Reduction in the Bryostatin-Producing Bryozoan Symbiont "Candidatus Endobugula sertula".</title>
        <authorList>
            <person name="Miller I.J."/>
            <person name="Vanee N."/>
            <person name="Fong S.S."/>
            <person name="Lim-Fong G.E."/>
            <person name="Kwan J.C."/>
        </authorList>
    </citation>
    <scope>NUCLEOTIDE SEQUENCE [LARGE SCALE GENOMIC DNA]</scope>
    <source>
        <strain evidence="2">AB1-4</strain>
    </source>
</reference>
<feature type="transmembrane region" description="Helical" evidence="1">
    <location>
        <begin position="48"/>
        <end position="63"/>
    </location>
</feature>
<evidence type="ECO:0000256" key="1">
    <source>
        <dbReference type="SAM" id="Phobius"/>
    </source>
</evidence>
<protein>
    <submittedName>
        <fullName evidence="2">Uncharacterized protein</fullName>
    </submittedName>
</protein>
<accession>A0A1D2QNF2</accession>
<evidence type="ECO:0000313" key="3">
    <source>
        <dbReference type="Proteomes" id="UP000242502"/>
    </source>
</evidence>
<sequence length="471" mass="53928">MNMMRYDFDELELEAQLVDSSKVIEGYIYLSEELVEEKNQERQERRKTILFSLLLVSVGIFLWDKNFFLQTKEQLQPFHSSPTLSKVLANSIVDPQIANLEELVDVPTQIGSVEIPEDIVKFIDADIFIEKLTETSSKVILQEIQDSKKNKPNLDKILASGNKLFKRDRLLSPPVHNAFSRYEKVLSVYPNHPEALQGIENIVNRYVYLAEMVIKKNEGYKVPELIKKAYQAGEKYMDVSVIITKFSDYLSNDSVFVDFPIVEEAVQGVNEQGSSEAYHVDMIYVADRKISEAAYKLYADGDVQSAEKVLQNFTKLSGFWGESNDLLLKIYLGDSKIAEAENLIYESKTLDVYQFAEKAARVMMARGDNQGALDMLAAYRPEFSKNKAYYTLLASLYNKVGHFKQSVYWYRQLLSVSHDDARLWLGLAVSLDALNDVDHALKAFDYVRLYAKDESLVKDYINERTMSLASK</sequence>
<gene>
    <name evidence="2" type="ORF">AB835_10615</name>
</gene>
<comment type="caution">
    <text evidence="2">The sequence shown here is derived from an EMBL/GenBank/DDBJ whole genome shotgun (WGS) entry which is preliminary data.</text>
</comment>
<organism evidence="2 3">
    <name type="scientific">Candidatus Endobugula sertula</name>
    <name type="common">Bugula neritina bacterial symbiont</name>
    <dbReference type="NCBI Taxonomy" id="62101"/>
    <lineage>
        <taxon>Bacteria</taxon>
        <taxon>Pseudomonadati</taxon>
        <taxon>Pseudomonadota</taxon>
        <taxon>Gammaproteobacteria</taxon>
        <taxon>Cellvibrionales</taxon>
        <taxon>Cellvibrionaceae</taxon>
        <taxon>Candidatus Endobugula</taxon>
    </lineage>
</organism>
<keyword evidence="1" id="KW-1133">Transmembrane helix</keyword>
<dbReference type="Gene3D" id="1.25.40.10">
    <property type="entry name" value="Tetratricopeptide repeat domain"/>
    <property type="match status" value="1"/>
</dbReference>
<dbReference type="EMBL" id="MDLC01000039">
    <property type="protein sequence ID" value="ODS23102.1"/>
    <property type="molecule type" value="Genomic_DNA"/>
</dbReference>
<keyword evidence="1" id="KW-0812">Transmembrane</keyword>
<dbReference type="AlphaFoldDB" id="A0A1D2QNF2"/>
<dbReference type="SUPFAM" id="SSF48452">
    <property type="entry name" value="TPR-like"/>
    <property type="match status" value="1"/>
</dbReference>
<evidence type="ECO:0000313" key="2">
    <source>
        <dbReference type="EMBL" id="ODS23102.1"/>
    </source>
</evidence>
<dbReference type="Proteomes" id="UP000242502">
    <property type="component" value="Unassembled WGS sequence"/>
</dbReference>
<dbReference type="STRING" id="62101.AB835_10615"/>
<keyword evidence="1" id="KW-0472">Membrane</keyword>
<name>A0A1D2QNF2_9GAMM</name>
<proteinExistence type="predicted"/>
<dbReference type="InterPro" id="IPR011990">
    <property type="entry name" value="TPR-like_helical_dom_sf"/>
</dbReference>